<evidence type="ECO:0000313" key="1">
    <source>
        <dbReference type="EnsemblPlants" id="OB0121G10020.1"/>
    </source>
</evidence>
<sequence>SRTRNWKVKEGDPSFCNKNYIKNSRQFRNQAKLLNTYAKKFIIGPPLIRR</sequence>
<evidence type="ECO:0000313" key="2">
    <source>
        <dbReference type="Proteomes" id="UP000006038"/>
    </source>
</evidence>
<accession>J3KV75</accession>
<organism evidence="1">
    <name type="scientific">Oryza brachyantha</name>
    <name type="common">malo sina</name>
    <dbReference type="NCBI Taxonomy" id="4533"/>
    <lineage>
        <taxon>Eukaryota</taxon>
        <taxon>Viridiplantae</taxon>
        <taxon>Streptophyta</taxon>
        <taxon>Embryophyta</taxon>
        <taxon>Tracheophyta</taxon>
        <taxon>Spermatophyta</taxon>
        <taxon>Magnoliopsida</taxon>
        <taxon>Liliopsida</taxon>
        <taxon>Poales</taxon>
        <taxon>Poaceae</taxon>
        <taxon>BOP clade</taxon>
        <taxon>Oryzoideae</taxon>
        <taxon>Oryzeae</taxon>
        <taxon>Oryzinae</taxon>
        <taxon>Oryza</taxon>
    </lineage>
</organism>
<dbReference type="Gramene" id="OB0121G10020.1">
    <property type="protein sequence ID" value="OB0121G10020.1"/>
    <property type="gene ID" value="OB0121G10020"/>
</dbReference>
<dbReference type="OMA" id="RTHNWKV"/>
<dbReference type="HOGENOM" id="CLU_208715_0_0_1"/>
<protein>
    <submittedName>
        <fullName evidence="1">Uncharacterized protein</fullName>
    </submittedName>
</protein>
<dbReference type="AlphaFoldDB" id="J3KV75"/>
<dbReference type="EnsemblPlants" id="OB0121G10020.1">
    <property type="protein sequence ID" value="OB0121G10020.1"/>
    <property type="gene ID" value="OB0121G10020"/>
</dbReference>
<keyword evidence="2" id="KW-1185">Reference proteome</keyword>
<name>J3KV75_ORYBR</name>
<dbReference type="Proteomes" id="UP000006038">
    <property type="component" value="Unassembled WGS sequence"/>
</dbReference>
<proteinExistence type="predicted"/>
<reference evidence="1" key="1">
    <citation type="submission" date="2015-06" db="UniProtKB">
        <authorList>
            <consortium name="EnsemblPlants"/>
        </authorList>
    </citation>
    <scope>IDENTIFICATION</scope>
</reference>